<organism evidence="1 2">
    <name type="scientific">Desulfocicer vacuolatum DSM 3385</name>
    <dbReference type="NCBI Taxonomy" id="1121400"/>
    <lineage>
        <taxon>Bacteria</taxon>
        <taxon>Pseudomonadati</taxon>
        <taxon>Thermodesulfobacteriota</taxon>
        <taxon>Desulfobacteria</taxon>
        <taxon>Desulfobacterales</taxon>
        <taxon>Desulfobacteraceae</taxon>
        <taxon>Desulfocicer</taxon>
    </lineage>
</organism>
<evidence type="ECO:0000313" key="1">
    <source>
        <dbReference type="EMBL" id="SMD10541.1"/>
    </source>
</evidence>
<dbReference type="EMBL" id="FWXY01000035">
    <property type="protein sequence ID" value="SMD10541.1"/>
    <property type="molecule type" value="Genomic_DNA"/>
</dbReference>
<dbReference type="RefSeq" id="WP_084071643.1">
    <property type="nucleotide sequence ID" value="NZ_FWXY01000035.1"/>
</dbReference>
<proteinExistence type="predicted"/>
<dbReference type="Proteomes" id="UP000192418">
    <property type="component" value="Unassembled WGS sequence"/>
</dbReference>
<dbReference type="STRING" id="1121400.SAMN02746065_1355"/>
<reference evidence="1 2" key="1">
    <citation type="submission" date="2017-04" db="EMBL/GenBank/DDBJ databases">
        <authorList>
            <person name="Afonso C.L."/>
            <person name="Miller P.J."/>
            <person name="Scott M.A."/>
            <person name="Spackman E."/>
            <person name="Goraichik I."/>
            <person name="Dimitrov K.M."/>
            <person name="Suarez D.L."/>
            <person name="Swayne D.E."/>
        </authorList>
    </citation>
    <scope>NUCLEOTIDE SEQUENCE [LARGE SCALE GENOMIC DNA]</scope>
    <source>
        <strain evidence="1 2">DSM 3385</strain>
    </source>
</reference>
<name>A0A1W2ELB9_9BACT</name>
<gene>
    <name evidence="1" type="ORF">SAMN02746065_1355</name>
</gene>
<dbReference type="OrthoDB" id="5421915at2"/>
<keyword evidence="2" id="KW-1185">Reference proteome</keyword>
<evidence type="ECO:0000313" key="2">
    <source>
        <dbReference type="Proteomes" id="UP000192418"/>
    </source>
</evidence>
<protein>
    <recommendedName>
        <fullName evidence="3">Phasin protein</fullName>
    </recommendedName>
</protein>
<dbReference type="AlphaFoldDB" id="A0A1W2ELB9"/>
<accession>A0A1W2ELB9</accession>
<evidence type="ECO:0008006" key="3">
    <source>
        <dbReference type="Google" id="ProtNLM"/>
    </source>
</evidence>
<sequence length="87" mass="10235">METTAKAAKQMVGFQKTVFENSFNTMNVVQDQTENMLNNFIGKMPWVTEDGKKQIDETFAYTKKFRNDFKKAIDEGYTQFEKIFDQK</sequence>